<dbReference type="STRING" id="288992.SAMN04488522_106120"/>
<reference evidence="2" key="1">
    <citation type="submission" date="2016-11" db="EMBL/GenBank/DDBJ databases">
        <authorList>
            <person name="Varghese N."/>
            <person name="Submissions S."/>
        </authorList>
    </citation>
    <scope>NUCLEOTIDE SEQUENCE [LARGE SCALE GENOMIC DNA]</scope>
    <source>
        <strain evidence="2">DSM 16990</strain>
    </source>
</reference>
<dbReference type="AlphaFoldDB" id="A0A1M5KXB5"/>
<accession>A0A1M5KXB5</accession>
<evidence type="ECO:0000313" key="2">
    <source>
        <dbReference type="Proteomes" id="UP000184287"/>
    </source>
</evidence>
<organism evidence="1 2">
    <name type="scientific">Pedobacter caeni</name>
    <dbReference type="NCBI Taxonomy" id="288992"/>
    <lineage>
        <taxon>Bacteria</taxon>
        <taxon>Pseudomonadati</taxon>
        <taxon>Bacteroidota</taxon>
        <taxon>Sphingobacteriia</taxon>
        <taxon>Sphingobacteriales</taxon>
        <taxon>Sphingobacteriaceae</taxon>
        <taxon>Pedobacter</taxon>
    </lineage>
</organism>
<sequence>MLFQLKTSFLAEKEYRKARYSVKRKQLFYGAVTAKLTKISGKYLAGNMIISDKFSSTVPVSDVVLRFQRPSVDAGGCKAEGIRAKVIQTNSFYITTLGGSISSYVVH</sequence>
<dbReference type="RefSeq" id="WP_073236057.1">
    <property type="nucleotide sequence ID" value="NZ_FQUQ01000006.1"/>
</dbReference>
<name>A0A1M5KXB5_9SPHI</name>
<evidence type="ECO:0000313" key="1">
    <source>
        <dbReference type="EMBL" id="SHG57149.1"/>
    </source>
</evidence>
<proteinExistence type="predicted"/>
<keyword evidence="2" id="KW-1185">Reference proteome</keyword>
<gene>
    <name evidence="1" type="ORF">SAMN04488522_106120</name>
</gene>
<dbReference type="Proteomes" id="UP000184287">
    <property type="component" value="Unassembled WGS sequence"/>
</dbReference>
<protein>
    <submittedName>
        <fullName evidence="1">Uncharacterized protein</fullName>
    </submittedName>
</protein>
<dbReference type="EMBL" id="FQUQ01000006">
    <property type="protein sequence ID" value="SHG57149.1"/>
    <property type="molecule type" value="Genomic_DNA"/>
</dbReference>